<keyword evidence="2" id="KW-1133">Transmembrane helix</keyword>
<dbReference type="AlphaFoldDB" id="A0A369L9F9"/>
<proteinExistence type="predicted"/>
<feature type="transmembrane region" description="Helical" evidence="2">
    <location>
        <begin position="12"/>
        <end position="36"/>
    </location>
</feature>
<organism evidence="3 4">
    <name type="scientific">Senegalimassilia anaerobia</name>
    <dbReference type="NCBI Taxonomy" id="1473216"/>
    <lineage>
        <taxon>Bacteria</taxon>
        <taxon>Bacillati</taxon>
        <taxon>Actinomycetota</taxon>
        <taxon>Coriobacteriia</taxon>
        <taxon>Coriobacteriales</taxon>
        <taxon>Coriobacteriaceae</taxon>
        <taxon>Senegalimassilia</taxon>
    </lineage>
</organism>
<dbReference type="Proteomes" id="UP000253792">
    <property type="component" value="Unassembled WGS sequence"/>
</dbReference>
<protein>
    <submittedName>
        <fullName evidence="3">Molybdenum cofactor biosynthesis enzyme</fullName>
    </submittedName>
</protein>
<evidence type="ECO:0000256" key="1">
    <source>
        <dbReference type="SAM" id="Coils"/>
    </source>
</evidence>
<keyword evidence="2" id="KW-0812">Transmembrane</keyword>
<evidence type="ECO:0000313" key="4">
    <source>
        <dbReference type="Proteomes" id="UP000253792"/>
    </source>
</evidence>
<accession>A0A369L9F9</accession>
<keyword evidence="2" id="KW-0472">Membrane</keyword>
<keyword evidence="4" id="KW-1185">Reference proteome</keyword>
<evidence type="ECO:0000313" key="3">
    <source>
        <dbReference type="EMBL" id="RDB56291.1"/>
    </source>
</evidence>
<feature type="coiled-coil region" evidence="1">
    <location>
        <begin position="178"/>
        <end position="212"/>
    </location>
</feature>
<evidence type="ECO:0000256" key="2">
    <source>
        <dbReference type="SAM" id="Phobius"/>
    </source>
</evidence>
<keyword evidence="1" id="KW-0175">Coiled coil</keyword>
<dbReference type="STRING" id="1034345.GCA_000236865_00506"/>
<dbReference type="EMBL" id="PPTP01000003">
    <property type="protein sequence ID" value="RDB56291.1"/>
    <property type="molecule type" value="Genomic_DNA"/>
</dbReference>
<dbReference type="OrthoDB" id="3188104at2"/>
<reference evidence="3 4" key="1">
    <citation type="journal article" date="2018" name="Elife">
        <title>Discovery and characterization of a prevalent human gut bacterial enzyme sufficient for the inactivation of a family of plant toxins.</title>
        <authorList>
            <person name="Koppel N."/>
            <person name="Bisanz J.E."/>
            <person name="Pandelia M.E."/>
            <person name="Turnbaugh P.J."/>
            <person name="Balskus E.P."/>
        </authorList>
    </citation>
    <scope>NUCLEOTIDE SEQUENCE [LARGE SCALE GENOMIC DNA]</scope>
    <source>
        <strain evidence="4">anaerobia AP69FAA</strain>
    </source>
</reference>
<name>A0A369L9F9_9ACTN</name>
<sequence length="703" mass="72595">MAQAFSLHDEDGMTTVGMVVSLLLALSMIFSSAQVYRIQSVSSRVQSVADAGALAAGNVVAEFMVAVRVCDSVALSLSLTSLTSTGLGVVACCVPGGQGVGAKLLEAGARVADARDSFSKTASEGLTRVQKALPFLAAASAASVAQGNGSNGSDYTALALLVPDSAEDIRVPQEDARAKQAREDAIGQAEEVKELARRAEEAALRAQDAKQRAFDHDCGARPGWCMAERAETLAHMTGAQNPVYSSVDAWSFSVALRRAQAYYPARLAVERPDDGSVQAQAQSALRKRFYTYAAKEVARGYVREGDSFEALFPHLPANTAQMRGTELFVQAVYPVSVTDASPILHAWDGCPKAAGSTSRASLHDMEAGAWETCSECGFTAASLGKVAAASTSIGNGFEHHYEQVALAAEEYQKALEEGAPAKREAKSRVSKLLDQLRDACSSVGSFRIDADPPGGKGVVCLAVNTGPDAPDKGFESAFVQASGQLGCRVAISAATLVADPSGEGRSLIASLTDGLASDSALAGVLGAAAGVWSGALSAYADGQSALDAAVREGLGGLPLVSASGLGDWAADALSDAFRAVGLQPANLDALRPATVNTAHVAQAGDSAFCARLLEVKRQAVEHPLMSNDVFSSVVGAVRRDVLQRFDAWGDSVEVATISIGGAQVPVTVALPPAVKGLASDAIGAAADKLLSVYASVTGLRQWD</sequence>
<gene>
    <name evidence="3" type="ORF">C1880_04775</name>
</gene>
<comment type="caution">
    <text evidence="3">The sequence shown here is derived from an EMBL/GenBank/DDBJ whole genome shotgun (WGS) entry which is preliminary data.</text>
</comment>